<protein>
    <submittedName>
        <fullName evidence="4">Adenylate/guanylate cyclase domain-containing protein</fullName>
    </submittedName>
</protein>
<reference evidence="5" key="1">
    <citation type="journal article" date="2019" name="Int. J. Syst. Evol. Microbiol.">
        <title>The Global Catalogue of Microorganisms (GCM) 10K type strain sequencing project: providing services to taxonomists for standard genome sequencing and annotation.</title>
        <authorList>
            <consortium name="The Broad Institute Genomics Platform"/>
            <consortium name="The Broad Institute Genome Sequencing Center for Infectious Disease"/>
            <person name="Wu L."/>
            <person name="Ma J."/>
        </authorList>
    </citation>
    <scope>NUCLEOTIDE SEQUENCE [LARGE SCALE GENOMIC DNA]</scope>
    <source>
        <strain evidence="5">CCUG 63682</strain>
    </source>
</reference>
<dbReference type="InterPro" id="IPR011990">
    <property type="entry name" value="TPR-like_helical_dom_sf"/>
</dbReference>
<feature type="transmembrane region" description="Helical" evidence="2">
    <location>
        <begin position="284"/>
        <end position="302"/>
    </location>
</feature>
<dbReference type="PANTHER" id="PTHR43081">
    <property type="entry name" value="ADENYLATE CYCLASE, TERMINAL-DIFFERENTIATION SPECIFIC-RELATED"/>
    <property type="match status" value="1"/>
</dbReference>
<dbReference type="EMBL" id="JBHSGP010000004">
    <property type="protein sequence ID" value="MFC4720814.1"/>
    <property type="molecule type" value="Genomic_DNA"/>
</dbReference>
<dbReference type="SMART" id="SM00044">
    <property type="entry name" value="CYCc"/>
    <property type="match status" value="1"/>
</dbReference>
<dbReference type="PROSITE" id="PS50125">
    <property type="entry name" value="GUANYLATE_CYCLASE_2"/>
    <property type="match status" value="1"/>
</dbReference>
<dbReference type="PROSITE" id="PS50005">
    <property type="entry name" value="TPR"/>
    <property type="match status" value="2"/>
</dbReference>
<dbReference type="RefSeq" id="WP_387959939.1">
    <property type="nucleotide sequence ID" value="NZ_JBHSGP010000004.1"/>
</dbReference>
<dbReference type="PANTHER" id="PTHR43081:SF1">
    <property type="entry name" value="ADENYLATE CYCLASE, TERMINAL-DIFFERENTIATION SPECIFIC"/>
    <property type="match status" value="1"/>
</dbReference>
<keyword evidence="1" id="KW-0802">TPR repeat</keyword>
<feature type="repeat" description="TPR" evidence="1">
    <location>
        <begin position="574"/>
        <end position="607"/>
    </location>
</feature>
<dbReference type="SUPFAM" id="SSF48452">
    <property type="entry name" value="TPR-like"/>
    <property type="match status" value="2"/>
</dbReference>
<feature type="repeat" description="TPR" evidence="1">
    <location>
        <begin position="608"/>
        <end position="641"/>
    </location>
</feature>
<feature type="transmembrane region" description="Helical" evidence="2">
    <location>
        <begin position="207"/>
        <end position="229"/>
    </location>
</feature>
<keyword evidence="2" id="KW-1133">Transmembrane helix</keyword>
<evidence type="ECO:0000256" key="1">
    <source>
        <dbReference type="PROSITE-ProRule" id="PRU00339"/>
    </source>
</evidence>
<sequence length="774" mass="87276">MSQHRQLSAIMFTDIVGYTALMQKDEKSAVIIRTKYRELFNKLLKVYHGELIQYYGDGSLCIFKSSVEAVKCAVDLQKTFQQEPSIPVRIGVHVGDIIKTETDIIGDAVNIASRIEAIGIAGSVLISDEVNDQLKNQSDIKTQFLEDYRFKNVETPIPVYAIVEKGLTIPEINSSDVETKHIMTKTDEEFGFKSTIKELKRRNVFKAAISFIVFSWVLIQAASIFFPLYGFSQDAMSILIIVLSVCFPVWLVFAYFFEWTPSGFKWTASTTQKYPVHHKLEGKLMNTVIIAGLSLIVALLIADRIFDFTATDNKIHDNSIAVLAFADMSPDKDQEYFSDGISEEILNLLSRIPDLKVISRTSSFTFKNKEATTNEIGKALNVNYLLQGSIRKSGESFRITAQLINASDGSQLWSETYERPIDDIFLIQDEIATAVTHRLKTSLAGMNITSKTVDTEAYTLYLKARQLVDQISSESVSNAETLLRQSIAIDSLYAPSWELLSSVMYKNYFVYSTEERSVSEGIAKAKIAAEKAVALDPEYAPGYSLLAVYSRAEWDFKSANTYLEKSLLLAPESAVVLKAAASHNMQFGSLDDAIELLRKAISIDPLNSSNYYNLALYHTWSKRYDEASKWMEKYLLMNPKSGLGHVGMANIYMAQGNFEKALKEADMDSHPFWNKYTKTLIFHAQGKPKNANALLKQLIEQFGDFASPNFAYICAFKGDKDAAFKWLDIAFENKDVVLLEILNYPEMNNLWGDPRWNAFINKLGLPKEHGFHLD</sequence>
<evidence type="ECO:0000313" key="5">
    <source>
        <dbReference type="Proteomes" id="UP001595953"/>
    </source>
</evidence>
<dbReference type="CDD" id="cd07302">
    <property type="entry name" value="CHD"/>
    <property type="match status" value="1"/>
</dbReference>
<dbReference type="Gene3D" id="3.40.50.10070">
    <property type="entry name" value="TolB, N-terminal domain"/>
    <property type="match status" value="1"/>
</dbReference>
<name>A0ABV9N0L7_9FLAO</name>
<keyword evidence="2" id="KW-0812">Transmembrane</keyword>
<dbReference type="Gene3D" id="1.25.40.10">
    <property type="entry name" value="Tetratricopeptide repeat domain"/>
    <property type="match status" value="1"/>
</dbReference>
<gene>
    <name evidence="4" type="ORF">ACFO5O_00665</name>
</gene>
<accession>A0ABV9N0L7</accession>
<dbReference type="InterPro" id="IPR029787">
    <property type="entry name" value="Nucleotide_cyclase"/>
</dbReference>
<comment type="caution">
    <text evidence="4">The sequence shown here is derived from an EMBL/GenBank/DDBJ whole genome shotgun (WGS) entry which is preliminary data.</text>
</comment>
<evidence type="ECO:0000256" key="2">
    <source>
        <dbReference type="SAM" id="Phobius"/>
    </source>
</evidence>
<dbReference type="Pfam" id="PF14559">
    <property type="entry name" value="TPR_19"/>
    <property type="match status" value="1"/>
</dbReference>
<evidence type="ECO:0000259" key="3">
    <source>
        <dbReference type="PROSITE" id="PS50125"/>
    </source>
</evidence>
<dbReference type="Pfam" id="PF00211">
    <property type="entry name" value="Guanylate_cyc"/>
    <property type="match status" value="1"/>
</dbReference>
<proteinExistence type="predicted"/>
<dbReference type="InterPro" id="IPR001054">
    <property type="entry name" value="A/G_cyclase"/>
</dbReference>
<organism evidence="4 5">
    <name type="scientific">Geojedonia litorea</name>
    <dbReference type="NCBI Taxonomy" id="1268269"/>
    <lineage>
        <taxon>Bacteria</taxon>
        <taxon>Pseudomonadati</taxon>
        <taxon>Bacteroidota</taxon>
        <taxon>Flavobacteriia</taxon>
        <taxon>Flavobacteriales</taxon>
        <taxon>Flavobacteriaceae</taxon>
        <taxon>Geojedonia</taxon>
    </lineage>
</organism>
<dbReference type="SUPFAM" id="SSF55073">
    <property type="entry name" value="Nucleotide cyclase"/>
    <property type="match status" value="1"/>
</dbReference>
<feature type="transmembrane region" description="Helical" evidence="2">
    <location>
        <begin position="235"/>
        <end position="257"/>
    </location>
</feature>
<dbReference type="Proteomes" id="UP001595953">
    <property type="component" value="Unassembled WGS sequence"/>
</dbReference>
<feature type="domain" description="Guanylate cyclase" evidence="3">
    <location>
        <begin position="9"/>
        <end position="116"/>
    </location>
</feature>
<dbReference type="InterPro" id="IPR050697">
    <property type="entry name" value="Adenylyl/Guanylyl_Cyclase_3/4"/>
</dbReference>
<dbReference type="Gene3D" id="3.30.70.1230">
    <property type="entry name" value="Nucleotide cyclase"/>
    <property type="match status" value="1"/>
</dbReference>
<dbReference type="InterPro" id="IPR019734">
    <property type="entry name" value="TPR_rpt"/>
</dbReference>
<keyword evidence="2" id="KW-0472">Membrane</keyword>
<evidence type="ECO:0000313" key="4">
    <source>
        <dbReference type="EMBL" id="MFC4720814.1"/>
    </source>
</evidence>
<keyword evidence="5" id="KW-1185">Reference proteome</keyword>